<dbReference type="RefSeq" id="WP_184737526.1">
    <property type="nucleotide sequence ID" value="NZ_BMRW01000018.1"/>
</dbReference>
<evidence type="ECO:0000259" key="3">
    <source>
        <dbReference type="SMART" id="SM00889"/>
    </source>
</evidence>
<keyword evidence="5" id="KW-1185">Reference proteome</keyword>
<keyword evidence="2" id="KW-0342">GTP-binding</keyword>
<feature type="domain" description="Translation elongation factor EFG/EF2" evidence="3">
    <location>
        <begin position="159"/>
        <end position="274"/>
    </location>
</feature>
<sequence length="294" mass="32095">MPRVRDYPLRLKQPVRDVQAFLSSAGGLRPYALASADFEPLVPEGEGSDVLAFVNEVPAAELPPEFGAAFGEGVLAELRAWSFNGVPPYAVRVRLRDARWREDESTAAGFAWAGRRAAREAGHCIHEGVLPRPYVTRWPSARTATHPVPEYDVPGPRPSVPGRTVRDVHVRLVTSAACGVFAIATTDFEPLPADSGLLFEFAAEVPEDRLPREFADAFEHGVHHTLCASGTRRVPTAAFRVRLHDAKWHEVDSNEVVFAKAGRRAAAEALRCCAEGGAPRPVDPWPAHPRGPRV</sequence>
<dbReference type="Pfam" id="PF03764">
    <property type="entry name" value="EFG_IV"/>
    <property type="match status" value="1"/>
</dbReference>
<dbReference type="InterPro" id="IPR014721">
    <property type="entry name" value="Ribsml_uS5_D2-typ_fold_subgr"/>
</dbReference>
<evidence type="ECO:0000256" key="1">
    <source>
        <dbReference type="ARBA" id="ARBA00022741"/>
    </source>
</evidence>
<dbReference type="InterPro" id="IPR020568">
    <property type="entry name" value="Ribosomal_Su5_D2-typ_SF"/>
</dbReference>
<organism evidence="4 5">
    <name type="scientific">Streptomyces netropsis</name>
    <name type="common">Streptoverticillium netropsis</name>
    <dbReference type="NCBI Taxonomy" id="55404"/>
    <lineage>
        <taxon>Bacteria</taxon>
        <taxon>Bacillati</taxon>
        <taxon>Actinomycetota</taxon>
        <taxon>Actinomycetes</taxon>
        <taxon>Kitasatosporales</taxon>
        <taxon>Streptomycetaceae</taxon>
        <taxon>Streptomyces</taxon>
    </lineage>
</organism>
<dbReference type="SUPFAM" id="SSF54211">
    <property type="entry name" value="Ribosomal protein S5 domain 2-like"/>
    <property type="match status" value="2"/>
</dbReference>
<evidence type="ECO:0000313" key="4">
    <source>
        <dbReference type="EMBL" id="MBB4889266.1"/>
    </source>
</evidence>
<accession>A0A7W7PFU6</accession>
<gene>
    <name evidence="4" type="ORF">FHS38_005341</name>
</gene>
<keyword evidence="1" id="KW-0547">Nucleotide-binding</keyword>
<proteinExistence type="predicted"/>
<dbReference type="InterPro" id="IPR005517">
    <property type="entry name" value="Transl_elong_EFG/EF2_IV"/>
</dbReference>
<dbReference type="GO" id="GO:0005525">
    <property type="term" value="F:GTP binding"/>
    <property type="evidence" value="ECO:0007669"/>
    <property type="project" value="UniProtKB-KW"/>
</dbReference>
<reference evidence="4 5" key="1">
    <citation type="submission" date="2020-08" db="EMBL/GenBank/DDBJ databases">
        <title>Genomic Encyclopedia of Type Strains, Phase III (KMG-III): the genomes of soil and plant-associated and newly described type strains.</title>
        <authorList>
            <person name="Whitman W."/>
        </authorList>
    </citation>
    <scope>NUCLEOTIDE SEQUENCE [LARGE SCALE GENOMIC DNA]</scope>
    <source>
        <strain evidence="4 5">CECT 3265</strain>
    </source>
</reference>
<dbReference type="EMBL" id="JACHJG010000012">
    <property type="protein sequence ID" value="MBB4889266.1"/>
    <property type="molecule type" value="Genomic_DNA"/>
</dbReference>
<evidence type="ECO:0000313" key="5">
    <source>
        <dbReference type="Proteomes" id="UP000556436"/>
    </source>
</evidence>
<protein>
    <recommendedName>
        <fullName evidence="3">Translation elongation factor EFG/EF2 domain-containing protein</fullName>
    </recommendedName>
</protein>
<dbReference type="Gene3D" id="3.30.230.10">
    <property type="match status" value="2"/>
</dbReference>
<comment type="caution">
    <text evidence="4">The sequence shown here is derived from an EMBL/GenBank/DDBJ whole genome shotgun (WGS) entry which is preliminary data.</text>
</comment>
<dbReference type="AlphaFoldDB" id="A0A7W7PFU6"/>
<dbReference type="Proteomes" id="UP000556436">
    <property type="component" value="Unassembled WGS sequence"/>
</dbReference>
<evidence type="ECO:0000256" key="2">
    <source>
        <dbReference type="ARBA" id="ARBA00023134"/>
    </source>
</evidence>
<dbReference type="SMART" id="SM00889">
    <property type="entry name" value="EFG_IV"/>
    <property type="match status" value="1"/>
</dbReference>
<name>A0A7W7PFU6_STRNE</name>